<gene>
    <name evidence="7" type="ORF">KIW84_076274</name>
</gene>
<comment type="function">
    <text evidence="4">Plant non-specific lipid-transfer proteins transfer phospholipids as well as galactolipids across membranes. May play a role in wax or cutin deposition in the cell walls of expanding epidermal cells and certain secretory tissues.</text>
</comment>
<feature type="chain" id="PRO_5038780913" description="Non-specific lipid-transfer protein" evidence="5">
    <location>
        <begin position="20"/>
        <end position="115"/>
    </location>
</feature>
<dbReference type="OrthoDB" id="1890443at2759"/>
<sequence length="115" mass="12026">MSNFKLACVVMMCMALLSAQNGDALSCGEVTNSLKPCLHYLQNGGVVSPSCCYGIKGVVNAARTIADRRATCDCLKSAATSFKGLNVDFAAALPDKCGARIPYKISPSINCASIK</sequence>
<dbReference type="PRINTS" id="PR00382">
    <property type="entry name" value="LIPIDTRNSFER"/>
</dbReference>
<dbReference type="PANTHER" id="PTHR33076">
    <property type="entry name" value="NON-SPECIFIC LIPID-TRANSFER PROTEIN 2-RELATED"/>
    <property type="match status" value="1"/>
</dbReference>
<dbReference type="Gramene" id="Psat07G0627400-T1">
    <property type="protein sequence ID" value="KAI5391405.1"/>
    <property type="gene ID" value="KIW84_076274"/>
</dbReference>
<dbReference type="CDD" id="cd01960">
    <property type="entry name" value="nsLTP1"/>
    <property type="match status" value="1"/>
</dbReference>
<proteinExistence type="inferred from homology"/>
<accession>A0A9D4VZ10</accession>
<feature type="signal peptide" evidence="5">
    <location>
        <begin position="1"/>
        <end position="19"/>
    </location>
</feature>
<reference evidence="7 8" key="1">
    <citation type="journal article" date="2022" name="Nat. Genet.">
        <title>Improved pea reference genome and pan-genome highlight genomic features and evolutionary characteristics.</title>
        <authorList>
            <person name="Yang T."/>
            <person name="Liu R."/>
            <person name="Luo Y."/>
            <person name="Hu S."/>
            <person name="Wang D."/>
            <person name="Wang C."/>
            <person name="Pandey M.K."/>
            <person name="Ge S."/>
            <person name="Xu Q."/>
            <person name="Li N."/>
            <person name="Li G."/>
            <person name="Huang Y."/>
            <person name="Saxena R.K."/>
            <person name="Ji Y."/>
            <person name="Li M."/>
            <person name="Yan X."/>
            <person name="He Y."/>
            <person name="Liu Y."/>
            <person name="Wang X."/>
            <person name="Xiang C."/>
            <person name="Varshney R.K."/>
            <person name="Ding H."/>
            <person name="Gao S."/>
            <person name="Zong X."/>
        </authorList>
    </citation>
    <scope>NUCLEOTIDE SEQUENCE [LARGE SCALE GENOMIC DNA]</scope>
    <source>
        <strain evidence="7 8">cv. Zhongwan 6</strain>
    </source>
</reference>
<dbReference type="InterPro" id="IPR036312">
    <property type="entry name" value="Bifun_inhib/LTP/seed_sf"/>
</dbReference>
<dbReference type="Proteomes" id="UP001058974">
    <property type="component" value="Chromosome 7"/>
</dbReference>
<name>A0A9D4VZ10_PEA</name>
<evidence type="ECO:0000256" key="1">
    <source>
        <dbReference type="ARBA" id="ARBA00009748"/>
    </source>
</evidence>
<evidence type="ECO:0000256" key="3">
    <source>
        <dbReference type="ARBA" id="ARBA00023157"/>
    </source>
</evidence>
<keyword evidence="8" id="KW-1185">Reference proteome</keyword>
<organism evidence="7 8">
    <name type="scientific">Pisum sativum</name>
    <name type="common">Garden pea</name>
    <name type="synonym">Lathyrus oleraceus</name>
    <dbReference type="NCBI Taxonomy" id="3888"/>
    <lineage>
        <taxon>Eukaryota</taxon>
        <taxon>Viridiplantae</taxon>
        <taxon>Streptophyta</taxon>
        <taxon>Embryophyta</taxon>
        <taxon>Tracheophyta</taxon>
        <taxon>Spermatophyta</taxon>
        <taxon>Magnoliopsida</taxon>
        <taxon>eudicotyledons</taxon>
        <taxon>Gunneridae</taxon>
        <taxon>Pentapetalae</taxon>
        <taxon>rosids</taxon>
        <taxon>fabids</taxon>
        <taxon>Fabales</taxon>
        <taxon>Fabaceae</taxon>
        <taxon>Papilionoideae</taxon>
        <taxon>50 kb inversion clade</taxon>
        <taxon>NPAAA clade</taxon>
        <taxon>Hologalegina</taxon>
        <taxon>IRL clade</taxon>
        <taxon>Fabeae</taxon>
        <taxon>Lathyrus</taxon>
    </lineage>
</organism>
<comment type="caution">
    <text evidence="7">The sequence shown here is derived from an EMBL/GenBank/DDBJ whole genome shotgun (WGS) entry which is preliminary data.</text>
</comment>
<dbReference type="AlphaFoldDB" id="A0A9D4VZ10"/>
<dbReference type="EMBL" id="JAMSHJ010000007">
    <property type="protein sequence ID" value="KAI5391405.1"/>
    <property type="molecule type" value="Genomic_DNA"/>
</dbReference>
<comment type="similarity">
    <text evidence="1 4">Belongs to the plant LTP family.</text>
</comment>
<evidence type="ECO:0000256" key="4">
    <source>
        <dbReference type="RuleBase" id="RU000628"/>
    </source>
</evidence>
<dbReference type="GO" id="GO:0008289">
    <property type="term" value="F:lipid binding"/>
    <property type="evidence" value="ECO:0007669"/>
    <property type="project" value="UniProtKB-KW"/>
</dbReference>
<evidence type="ECO:0000313" key="8">
    <source>
        <dbReference type="Proteomes" id="UP001058974"/>
    </source>
</evidence>
<keyword evidence="4" id="KW-0446">Lipid-binding</keyword>
<keyword evidence="2 5" id="KW-0732">Signal</keyword>
<evidence type="ECO:0000259" key="6">
    <source>
        <dbReference type="SMART" id="SM00499"/>
    </source>
</evidence>
<keyword evidence="3" id="KW-1015">Disulfide bond</keyword>
<dbReference type="InterPro" id="IPR000528">
    <property type="entry name" value="Plant_nsLTP"/>
</dbReference>
<evidence type="ECO:0000256" key="2">
    <source>
        <dbReference type="ARBA" id="ARBA00022729"/>
    </source>
</evidence>
<dbReference type="SMART" id="SM00499">
    <property type="entry name" value="AAI"/>
    <property type="match status" value="1"/>
</dbReference>
<evidence type="ECO:0000313" key="7">
    <source>
        <dbReference type="EMBL" id="KAI5391405.1"/>
    </source>
</evidence>
<keyword evidence="4" id="KW-0813">Transport</keyword>
<dbReference type="SUPFAM" id="SSF47699">
    <property type="entry name" value="Bifunctional inhibitor/lipid-transfer protein/seed storage 2S albumin"/>
    <property type="match status" value="1"/>
</dbReference>
<feature type="domain" description="Bifunctional inhibitor/plant lipid transfer protein/seed storage helical" evidence="6">
    <location>
        <begin position="27"/>
        <end position="111"/>
    </location>
</feature>
<evidence type="ECO:0000256" key="5">
    <source>
        <dbReference type="SAM" id="SignalP"/>
    </source>
</evidence>
<dbReference type="GO" id="GO:0006869">
    <property type="term" value="P:lipid transport"/>
    <property type="evidence" value="ECO:0007669"/>
    <property type="project" value="InterPro"/>
</dbReference>
<dbReference type="Gene3D" id="1.10.110.10">
    <property type="entry name" value="Plant lipid-transfer and hydrophobic proteins"/>
    <property type="match status" value="1"/>
</dbReference>
<protein>
    <recommendedName>
        <fullName evidence="4">Non-specific lipid-transfer protein</fullName>
    </recommendedName>
</protein>
<dbReference type="InterPro" id="IPR016140">
    <property type="entry name" value="Bifunc_inhib/LTP/seed_store"/>
</dbReference>
<dbReference type="Pfam" id="PF00234">
    <property type="entry name" value="Tryp_alpha_amyl"/>
    <property type="match status" value="1"/>
</dbReference>